<evidence type="ECO:0000313" key="2">
    <source>
        <dbReference type="EMBL" id="PSB19009.1"/>
    </source>
</evidence>
<proteinExistence type="predicted"/>
<dbReference type="InterPro" id="IPR008928">
    <property type="entry name" value="6-hairpin_glycosidase_sf"/>
</dbReference>
<dbReference type="PANTHER" id="PTHR42899">
    <property type="entry name" value="SPERMATOGENESIS-ASSOCIATED PROTEIN 20"/>
    <property type="match status" value="1"/>
</dbReference>
<dbReference type="SUPFAM" id="SSF52833">
    <property type="entry name" value="Thioredoxin-like"/>
    <property type="match status" value="1"/>
</dbReference>
<dbReference type="OrthoDB" id="9762614at2"/>
<dbReference type="STRING" id="1920490.GCA_001895925_04867"/>
<dbReference type="SUPFAM" id="SSF48208">
    <property type="entry name" value="Six-hairpin glycosidases"/>
    <property type="match status" value="1"/>
</dbReference>
<dbReference type="InterPro" id="IPR036249">
    <property type="entry name" value="Thioredoxin-like_sf"/>
</dbReference>
<dbReference type="PANTHER" id="PTHR42899:SF1">
    <property type="entry name" value="SPERMATOGENESIS-ASSOCIATED PROTEIN 20"/>
    <property type="match status" value="1"/>
</dbReference>
<reference evidence="2 3" key="1">
    <citation type="submission" date="2018-02" db="EMBL/GenBank/DDBJ databases">
        <authorList>
            <person name="Cohen D.B."/>
            <person name="Kent A.D."/>
        </authorList>
    </citation>
    <scope>NUCLEOTIDE SEQUENCE [LARGE SCALE GENOMIC DNA]</scope>
    <source>
        <strain evidence="2 3">ULC007</strain>
    </source>
</reference>
<sequence length="691" mass="77627">MTNRLAQAQSLYLRKHAENPIEWWTWCDEALETARRNDKPIFLSVGYSSCHWCTVMEGEAFSDPTIAEYMNANFLPIKVDREERPDLDSIYMQALQMMVGQGGWPLNIFLAPDDLVPFYGGTYFPVDPRYGRPGFLQVLQAIRHYYDSEKGKLDGIKAEILNNLQNSVALQPASDLGAGLLKEGLESSAGVLSSKAPGPSFPMIPYSEAALRMVRFNGESRYDARELTTQRGLDLALGGIFDHVGGGFHRYTVDPTWTVPHFEKMLYDNGQIVEYLANLWGMGVEEPAFERSISLTVQWLKREMTAPQGYFYAAQDADSFTTSDEAEPEEGAFYVWSFDELQTALSVEELTELSGQFTVTEKGNFERLNVLQRRHSGKLSDCVEGAIAKLFLLRYGASADELTTFPPARNNQEAKTTAWSGRIPAVTDTKMIVAWNSLMISGLARSYAVFRELEYLELASQAADFILQNQWIDGRFHRVNYEGNVEVLAQSEDYALFIKALLDLHQVTRSIRPAAPENQTDWLEQAIRVQAEFDEFLWSIEMGGYYNTAKDASRDLLVRERSYVDNATPAANGVAIANLVRFALLTKDLDYFDKAEQTLQAFGSIMQESPTACPSLFVALDWLRNCTLVRSSADQIALLETQYLPTAVFALEANLPEGVVGLVCQALSCKDPARSLEHLRSQLKQSLVRQQ</sequence>
<dbReference type="AlphaFoldDB" id="A0A2T1DEU4"/>
<dbReference type="EMBL" id="PVWG01000013">
    <property type="protein sequence ID" value="PSB19009.1"/>
    <property type="molecule type" value="Genomic_DNA"/>
</dbReference>
<dbReference type="Gene3D" id="3.40.30.10">
    <property type="entry name" value="Glutaredoxin"/>
    <property type="match status" value="1"/>
</dbReference>
<accession>A0A2T1DEU4</accession>
<name>A0A2T1DEU4_9CYAN</name>
<organism evidence="2 3">
    <name type="scientific">Phormidesmis priestleyi ULC007</name>
    <dbReference type="NCBI Taxonomy" id="1920490"/>
    <lineage>
        <taxon>Bacteria</taxon>
        <taxon>Bacillati</taxon>
        <taxon>Cyanobacteriota</taxon>
        <taxon>Cyanophyceae</taxon>
        <taxon>Leptolyngbyales</taxon>
        <taxon>Leptolyngbyaceae</taxon>
        <taxon>Phormidesmis</taxon>
    </lineage>
</organism>
<dbReference type="Pfam" id="PF03190">
    <property type="entry name" value="Thioredox_DsbH"/>
    <property type="match status" value="1"/>
</dbReference>
<dbReference type="RefSeq" id="WP_073072252.1">
    <property type="nucleotide sequence ID" value="NZ_MPPI01000014.1"/>
</dbReference>
<dbReference type="PIRSF" id="PIRSF006402">
    <property type="entry name" value="UCP006402_thioredoxin"/>
    <property type="match status" value="1"/>
</dbReference>
<feature type="domain" description="Spermatogenesis-associated protein 20-like TRX" evidence="1">
    <location>
        <begin position="2"/>
        <end position="164"/>
    </location>
</feature>
<reference evidence="2 3" key="2">
    <citation type="submission" date="2018-03" db="EMBL/GenBank/DDBJ databases">
        <title>The ancient ancestry and fast evolution of plastids.</title>
        <authorList>
            <person name="Moore K.R."/>
            <person name="Magnabosco C."/>
            <person name="Momper L."/>
            <person name="Gold D.A."/>
            <person name="Bosak T."/>
            <person name="Fournier G.P."/>
        </authorList>
    </citation>
    <scope>NUCLEOTIDE SEQUENCE [LARGE SCALE GENOMIC DNA]</scope>
    <source>
        <strain evidence="2 3">ULC007</strain>
    </source>
</reference>
<keyword evidence="3" id="KW-1185">Reference proteome</keyword>
<evidence type="ECO:0000313" key="3">
    <source>
        <dbReference type="Proteomes" id="UP000238634"/>
    </source>
</evidence>
<protein>
    <submittedName>
        <fullName evidence="2">Thioredoxin domain-containing protein</fullName>
    </submittedName>
</protein>
<dbReference type="GO" id="GO:0005975">
    <property type="term" value="P:carbohydrate metabolic process"/>
    <property type="evidence" value="ECO:0007669"/>
    <property type="project" value="InterPro"/>
</dbReference>
<dbReference type="Proteomes" id="UP000238634">
    <property type="component" value="Unassembled WGS sequence"/>
</dbReference>
<gene>
    <name evidence="2" type="ORF">C7B65_13420</name>
</gene>
<dbReference type="InterPro" id="IPR004879">
    <property type="entry name" value="Ssp411-like_TRX"/>
</dbReference>
<dbReference type="InterPro" id="IPR024705">
    <property type="entry name" value="Ssp411"/>
</dbReference>
<evidence type="ECO:0000259" key="1">
    <source>
        <dbReference type="Pfam" id="PF03190"/>
    </source>
</evidence>
<dbReference type="CDD" id="cd02955">
    <property type="entry name" value="SSP411"/>
    <property type="match status" value="1"/>
</dbReference>
<comment type="caution">
    <text evidence="2">The sequence shown here is derived from an EMBL/GenBank/DDBJ whole genome shotgun (WGS) entry which is preliminary data.</text>
</comment>